<dbReference type="EMBL" id="SZWF01000007">
    <property type="protein sequence ID" value="KAA9394309.1"/>
    <property type="molecule type" value="Genomic_DNA"/>
</dbReference>
<accession>A0A5J5KXA5</accession>
<proteinExistence type="predicted"/>
<evidence type="ECO:0008006" key="3">
    <source>
        <dbReference type="Google" id="ProtNLM"/>
    </source>
</evidence>
<protein>
    <recommendedName>
        <fullName evidence="3">DUF559 domain-containing protein</fullName>
    </recommendedName>
</protein>
<gene>
    <name evidence="1" type="ORF">FCK90_07475</name>
</gene>
<keyword evidence="2" id="KW-1185">Reference proteome</keyword>
<dbReference type="OrthoDB" id="3173471at2"/>
<evidence type="ECO:0000313" key="1">
    <source>
        <dbReference type="EMBL" id="KAA9394309.1"/>
    </source>
</evidence>
<name>A0A5J5KXA5_9MICC</name>
<sequence length="327" mass="35743">MPTPPHLPPVLPARCFTTDEARAAGVTVGQLKGVAYDSVARNVWSLAARRRPEEPADRVSDILLALQQVLPRTAASHVTAGLLLGLRLPLRVRRAEPVHLTRWGPGDPPEMTGIAEHSGTLGAEDRWSRSGLRLTGPTRTVVDIAAMRGPGASWLLTDDELVAVLDGVVNEHLHGYSAGVPPMRDLARVRQDLQRMAKRRGVARVRAALLRARVGVDSALETRTRLLLEGHGLSGWSMDVELLAPGHRTVHPDLADLQRRIAVQVEGPHHDSDRQCVRDIERQRATEAAGWVEARIVSADLRSVRGGPPRAVHVVREARRRAEKAVP</sequence>
<dbReference type="RefSeq" id="WP_158033680.1">
    <property type="nucleotide sequence ID" value="NZ_ML708616.1"/>
</dbReference>
<dbReference type="AlphaFoldDB" id="A0A5J5KXA5"/>
<evidence type="ECO:0000313" key="2">
    <source>
        <dbReference type="Proteomes" id="UP000325957"/>
    </source>
</evidence>
<organism evidence="1 2">
    <name type="scientific">Kocuria coralli</name>
    <dbReference type="NCBI Taxonomy" id="1461025"/>
    <lineage>
        <taxon>Bacteria</taxon>
        <taxon>Bacillati</taxon>
        <taxon>Actinomycetota</taxon>
        <taxon>Actinomycetes</taxon>
        <taxon>Micrococcales</taxon>
        <taxon>Micrococcaceae</taxon>
        <taxon>Kocuria</taxon>
    </lineage>
</organism>
<comment type="caution">
    <text evidence="1">The sequence shown here is derived from an EMBL/GenBank/DDBJ whole genome shotgun (WGS) entry which is preliminary data.</text>
</comment>
<dbReference type="Proteomes" id="UP000325957">
    <property type="component" value="Unassembled WGS sequence"/>
</dbReference>
<reference evidence="1 2" key="1">
    <citation type="submission" date="2019-05" db="EMBL/GenBank/DDBJ databases">
        <title>Kocuria coralli sp. nov., a novel actinobacterium isolated from coral reef seawater.</title>
        <authorList>
            <person name="Li J."/>
        </authorList>
    </citation>
    <scope>NUCLEOTIDE SEQUENCE [LARGE SCALE GENOMIC DNA]</scope>
    <source>
        <strain evidence="1 2">SCSIO 13007</strain>
    </source>
</reference>